<dbReference type="EMBL" id="JBHMAJ010000007">
    <property type="protein sequence ID" value="MFB9824469.1"/>
    <property type="molecule type" value="Genomic_DNA"/>
</dbReference>
<evidence type="ECO:0000313" key="5">
    <source>
        <dbReference type="Proteomes" id="UP001589595"/>
    </source>
</evidence>
<feature type="compositionally biased region" description="Basic and acidic residues" evidence="2">
    <location>
        <begin position="39"/>
        <end position="59"/>
    </location>
</feature>
<keyword evidence="1" id="KW-0479">Metal-binding</keyword>
<gene>
    <name evidence="4" type="ORF">ACFFOL_09860</name>
</gene>
<organism evidence="4 5">
    <name type="scientific">Halobaculum roseum</name>
    <dbReference type="NCBI Taxonomy" id="2175149"/>
    <lineage>
        <taxon>Archaea</taxon>
        <taxon>Methanobacteriati</taxon>
        <taxon>Methanobacteriota</taxon>
        <taxon>Stenosarchaea group</taxon>
        <taxon>Halobacteria</taxon>
        <taxon>Halobacteriales</taxon>
        <taxon>Haloferacaceae</taxon>
        <taxon>Halobaculum</taxon>
    </lineage>
</organism>
<dbReference type="AlphaFoldDB" id="A0ABD5MNS6"/>
<evidence type="ECO:0000259" key="3">
    <source>
        <dbReference type="PROSITE" id="PS50966"/>
    </source>
</evidence>
<reference evidence="4" key="1">
    <citation type="submission" date="2024-09" db="EMBL/GenBank/DDBJ databases">
        <authorList>
            <person name="Sun Q."/>
        </authorList>
    </citation>
    <scope>NUCLEOTIDE SEQUENCE [LARGE SCALE GENOMIC DNA]</scope>
    <source>
        <strain evidence="4">JCM 31273</strain>
    </source>
</reference>
<accession>A0ABD5MNS6</accession>
<dbReference type="PROSITE" id="PS50966">
    <property type="entry name" value="ZF_SWIM"/>
    <property type="match status" value="1"/>
</dbReference>
<evidence type="ECO:0000313" key="4">
    <source>
        <dbReference type="EMBL" id="MFB9824469.1"/>
    </source>
</evidence>
<keyword evidence="5" id="KW-1185">Reference proteome</keyword>
<dbReference type="Proteomes" id="UP001589595">
    <property type="component" value="Unassembled WGS sequence"/>
</dbReference>
<sequence length="279" mass="30548">MTPALTTDERPERTRERSHHGRNRHDGIHENGVARGRRRFTEDRPDAPDGPDGPDRPDGPDGPEEPNAQDGVDAVQSGDGERTERARTEPMAVYPLRDDDRYLVDTEGGTYVVDLGSDTCTCPDHAIRGNRCKHLRRVDMEVGIGRVPAPGERVAACAVCGDGVFVPVRETGAFLCGDHRPAVGSFVRDRESDKLLVVTGVTTERADEYETEEGKPIADYDTNAAYGDHEPVIEAVYVGNALRSPGPLDVSGRKRYGFPASRVRRLDPAERPDMPVIGL</sequence>
<feature type="region of interest" description="Disordered" evidence="2">
    <location>
        <begin position="1"/>
        <end position="92"/>
    </location>
</feature>
<evidence type="ECO:0000256" key="1">
    <source>
        <dbReference type="PROSITE-ProRule" id="PRU00325"/>
    </source>
</evidence>
<evidence type="ECO:0000256" key="2">
    <source>
        <dbReference type="SAM" id="MobiDB-lite"/>
    </source>
</evidence>
<keyword evidence="1" id="KW-0863">Zinc-finger</keyword>
<dbReference type="GeneID" id="67210901"/>
<feature type="domain" description="SWIM-type" evidence="3">
    <location>
        <begin position="111"/>
        <end position="143"/>
    </location>
</feature>
<dbReference type="RefSeq" id="WP_222920876.1">
    <property type="nucleotide sequence ID" value="NZ_CP082286.1"/>
</dbReference>
<keyword evidence="1" id="KW-0862">Zinc</keyword>
<dbReference type="Pfam" id="PF04434">
    <property type="entry name" value="SWIM"/>
    <property type="match status" value="1"/>
</dbReference>
<comment type="caution">
    <text evidence="4">The sequence shown here is derived from an EMBL/GenBank/DDBJ whole genome shotgun (WGS) entry which is preliminary data.</text>
</comment>
<protein>
    <submittedName>
        <fullName evidence="4">SWIM zinc finger family protein</fullName>
    </submittedName>
</protein>
<dbReference type="InterPro" id="IPR007527">
    <property type="entry name" value="Znf_SWIM"/>
</dbReference>
<dbReference type="GO" id="GO:0008270">
    <property type="term" value="F:zinc ion binding"/>
    <property type="evidence" value="ECO:0007669"/>
    <property type="project" value="UniProtKB-KW"/>
</dbReference>
<feature type="compositionally biased region" description="Basic and acidic residues" evidence="2">
    <location>
        <begin position="79"/>
        <end position="88"/>
    </location>
</feature>
<proteinExistence type="predicted"/>
<name>A0ABD5MNS6_9EURY</name>